<dbReference type="EMBL" id="JAPWDO010000006">
    <property type="protein sequence ID" value="KAJ5465901.1"/>
    <property type="molecule type" value="Genomic_DNA"/>
</dbReference>
<sequence length="192" mass="21119">MALDRCTWPCTVTQTGHSLEPFYITIAFQFVYEFISRREGELVRGGLLSCLPAAGCEFDAEIGEALLVDVGGGRGHDAATFAELYGNLPGKVVLHDRESVVASIMECAEGRVFEVQAYDIFTTLPVKGARAYFFIPFCMIGVMKKNLLAALVRGYSRVLFDEIVISEEKPMLAATSRDMMMLAHFSAREDGG</sequence>
<accession>A0A9W9WJ40</accession>
<dbReference type="Proteomes" id="UP001147760">
    <property type="component" value="Unassembled WGS sequence"/>
</dbReference>
<keyword evidence="2" id="KW-1185">Reference proteome</keyword>
<dbReference type="SUPFAM" id="SSF53335">
    <property type="entry name" value="S-adenosyl-L-methionine-dependent methyltransferases"/>
    <property type="match status" value="1"/>
</dbReference>
<dbReference type="PANTHER" id="PTHR43712">
    <property type="entry name" value="PUTATIVE (AFU_ORTHOLOGUE AFUA_4G14580)-RELATED"/>
    <property type="match status" value="1"/>
</dbReference>
<reference evidence="1" key="1">
    <citation type="submission" date="2022-12" db="EMBL/GenBank/DDBJ databases">
        <authorList>
            <person name="Petersen C."/>
        </authorList>
    </citation>
    <scope>NUCLEOTIDE SEQUENCE</scope>
    <source>
        <strain evidence="1">IBT 17660</strain>
    </source>
</reference>
<dbReference type="InterPro" id="IPR029063">
    <property type="entry name" value="SAM-dependent_MTases_sf"/>
</dbReference>
<comment type="caution">
    <text evidence="1">The sequence shown here is derived from an EMBL/GenBank/DDBJ whole genome shotgun (WGS) entry which is preliminary data.</text>
</comment>
<name>A0A9W9WJ40_9EURO</name>
<proteinExistence type="predicted"/>
<keyword evidence="1" id="KW-0238">DNA-binding</keyword>
<dbReference type="GO" id="GO:0003677">
    <property type="term" value="F:DNA binding"/>
    <property type="evidence" value="ECO:0007669"/>
    <property type="project" value="UniProtKB-KW"/>
</dbReference>
<gene>
    <name evidence="1" type="ORF">N7530_009688</name>
</gene>
<dbReference type="AlphaFoldDB" id="A0A9W9WJ40"/>
<reference evidence="1" key="2">
    <citation type="journal article" date="2023" name="IMA Fungus">
        <title>Comparative genomic study of the Penicillium genus elucidates a diverse pangenome and 15 lateral gene transfer events.</title>
        <authorList>
            <person name="Petersen C."/>
            <person name="Sorensen T."/>
            <person name="Nielsen M.R."/>
            <person name="Sondergaard T.E."/>
            <person name="Sorensen J.L."/>
            <person name="Fitzpatrick D.A."/>
            <person name="Frisvad J.C."/>
            <person name="Nielsen K.L."/>
        </authorList>
    </citation>
    <scope>NUCLEOTIDE SEQUENCE</scope>
    <source>
        <strain evidence="1">IBT 17660</strain>
    </source>
</reference>
<organism evidence="1 2">
    <name type="scientific">Penicillium desertorum</name>
    <dbReference type="NCBI Taxonomy" id="1303715"/>
    <lineage>
        <taxon>Eukaryota</taxon>
        <taxon>Fungi</taxon>
        <taxon>Dikarya</taxon>
        <taxon>Ascomycota</taxon>
        <taxon>Pezizomycotina</taxon>
        <taxon>Eurotiomycetes</taxon>
        <taxon>Eurotiomycetidae</taxon>
        <taxon>Eurotiales</taxon>
        <taxon>Aspergillaceae</taxon>
        <taxon>Penicillium</taxon>
    </lineage>
</organism>
<dbReference type="PANTHER" id="PTHR43712:SF1">
    <property type="entry name" value="HYPOTHETICAL O-METHYLTRANSFERASE (EUROFUNG)-RELATED"/>
    <property type="match status" value="1"/>
</dbReference>
<dbReference type="Gene3D" id="3.40.50.150">
    <property type="entry name" value="Vaccinia Virus protein VP39"/>
    <property type="match status" value="1"/>
</dbReference>
<dbReference type="OrthoDB" id="1535081at2759"/>
<protein>
    <submittedName>
        <fullName evidence="1">Winged helix-turn-helix transcription repressor DNA-binding</fullName>
    </submittedName>
</protein>
<evidence type="ECO:0000313" key="2">
    <source>
        <dbReference type="Proteomes" id="UP001147760"/>
    </source>
</evidence>
<evidence type="ECO:0000313" key="1">
    <source>
        <dbReference type="EMBL" id="KAJ5465901.1"/>
    </source>
</evidence>